<feature type="signal peptide" evidence="2">
    <location>
        <begin position="1"/>
        <end position="27"/>
    </location>
</feature>
<feature type="region of interest" description="Disordered" evidence="1">
    <location>
        <begin position="158"/>
        <end position="177"/>
    </location>
</feature>
<accession>A0A8J2WSH7</accession>
<proteinExistence type="predicted"/>
<evidence type="ECO:0000313" key="3">
    <source>
        <dbReference type="EMBL" id="CAH0109801.1"/>
    </source>
</evidence>
<evidence type="ECO:0000313" key="4">
    <source>
        <dbReference type="Proteomes" id="UP000789390"/>
    </source>
</evidence>
<evidence type="ECO:0000256" key="1">
    <source>
        <dbReference type="SAM" id="MobiDB-lite"/>
    </source>
</evidence>
<dbReference type="Proteomes" id="UP000789390">
    <property type="component" value="Unassembled WGS sequence"/>
</dbReference>
<keyword evidence="2" id="KW-0732">Signal</keyword>
<reference evidence="3" key="1">
    <citation type="submission" date="2021-11" db="EMBL/GenBank/DDBJ databases">
        <authorList>
            <person name="Schell T."/>
        </authorList>
    </citation>
    <scope>NUCLEOTIDE SEQUENCE</scope>
    <source>
        <strain evidence="3">M5</strain>
    </source>
</reference>
<dbReference type="EMBL" id="CAKKLH010000295">
    <property type="protein sequence ID" value="CAH0109801.1"/>
    <property type="molecule type" value="Genomic_DNA"/>
</dbReference>
<gene>
    <name evidence="3" type="ORF">DGAL_LOCUS13290</name>
</gene>
<sequence>MLTMARSRVLLLVLCFLAQWSWPAALAELSYLQCVNVRSLNQRKVLVFPMNQTDLNQPGPSACAETCVKINETYIYFLVHIPASGSFTNQLVCGCGTRGAFPIHELPDSSCNLPCPLGLNSSVEFIDAARLTGGLMATIEPWFPLSDGPRFLALPGGVPAGQNNTSKRRRRPPATHRTCGDGHGLLSAYEFVRSSSANNSQLKSLALLLLMLVCYIM</sequence>
<keyword evidence="4" id="KW-1185">Reference proteome</keyword>
<feature type="chain" id="PRO_5035300131" description="WSC domain-containing protein" evidence="2">
    <location>
        <begin position="28"/>
        <end position="217"/>
    </location>
</feature>
<name>A0A8J2WSH7_9CRUS</name>
<evidence type="ECO:0000256" key="2">
    <source>
        <dbReference type="SAM" id="SignalP"/>
    </source>
</evidence>
<dbReference type="AlphaFoldDB" id="A0A8J2WSH7"/>
<comment type="caution">
    <text evidence="3">The sequence shown here is derived from an EMBL/GenBank/DDBJ whole genome shotgun (WGS) entry which is preliminary data.</text>
</comment>
<organism evidence="3 4">
    <name type="scientific">Daphnia galeata</name>
    <dbReference type="NCBI Taxonomy" id="27404"/>
    <lineage>
        <taxon>Eukaryota</taxon>
        <taxon>Metazoa</taxon>
        <taxon>Ecdysozoa</taxon>
        <taxon>Arthropoda</taxon>
        <taxon>Crustacea</taxon>
        <taxon>Branchiopoda</taxon>
        <taxon>Diplostraca</taxon>
        <taxon>Cladocera</taxon>
        <taxon>Anomopoda</taxon>
        <taxon>Daphniidae</taxon>
        <taxon>Daphnia</taxon>
    </lineage>
</organism>
<protein>
    <recommendedName>
        <fullName evidence="5">WSC domain-containing protein</fullName>
    </recommendedName>
</protein>
<evidence type="ECO:0008006" key="5">
    <source>
        <dbReference type="Google" id="ProtNLM"/>
    </source>
</evidence>